<accession>A0ABV0BX01</accession>
<gene>
    <name evidence="1" type="ORF">ABE541_17640</name>
</gene>
<evidence type="ECO:0000313" key="1">
    <source>
        <dbReference type="EMBL" id="MEN5379090.1"/>
    </source>
</evidence>
<comment type="caution">
    <text evidence="1">The sequence shown here is derived from an EMBL/GenBank/DDBJ whole genome shotgun (WGS) entry which is preliminary data.</text>
</comment>
<protein>
    <submittedName>
        <fullName evidence="1">Uncharacterized protein</fullName>
    </submittedName>
</protein>
<dbReference type="Proteomes" id="UP001409291">
    <property type="component" value="Unassembled WGS sequence"/>
</dbReference>
<evidence type="ECO:0000313" key="2">
    <source>
        <dbReference type="Proteomes" id="UP001409291"/>
    </source>
</evidence>
<sequence length="221" mass="26051">MKRNLDFEILKISSKSDIELLKMFNIIVLRNKRGLSQFELSFLLGQRDLYVRDFERPDHTLILGLSENNTIKLIFNCELANFVPLNNSGSNSSIQIRYHIDGQGNRDYIAEKKVRNGKWKEFLRFGDEDKDILMNSSSTITDTQVQSWINDQYNNGYFNTAKSALQIFLDCETHFNYQVRPLFIARAIQHYTKKKKAPRLVKNRDKRNDYDVFVREKIVQI</sequence>
<dbReference type="EMBL" id="JBDJNQ010000009">
    <property type="protein sequence ID" value="MEN5379090.1"/>
    <property type="molecule type" value="Genomic_DNA"/>
</dbReference>
<keyword evidence="2" id="KW-1185">Reference proteome</keyword>
<organism evidence="1 2">
    <name type="scientific">Sphingobacterium kitahiroshimense</name>
    <dbReference type="NCBI Taxonomy" id="470446"/>
    <lineage>
        <taxon>Bacteria</taxon>
        <taxon>Pseudomonadati</taxon>
        <taxon>Bacteroidota</taxon>
        <taxon>Sphingobacteriia</taxon>
        <taxon>Sphingobacteriales</taxon>
        <taxon>Sphingobacteriaceae</taxon>
        <taxon>Sphingobacterium</taxon>
    </lineage>
</organism>
<name>A0ABV0BX01_9SPHI</name>
<reference evidence="1 2" key="1">
    <citation type="submission" date="2024-04" db="EMBL/GenBank/DDBJ databases">
        <title>WGS of bacteria from Torrens River.</title>
        <authorList>
            <person name="Wyrsch E.R."/>
            <person name="Drigo B."/>
        </authorList>
    </citation>
    <scope>NUCLEOTIDE SEQUENCE [LARGE SCALE GENOMIC DNA]</scope>
    <source>
        <strain evidence="1 2">TWI391</strain>
    </source>
</reference>
<dbReference type="RefSeq" id="WP_346581880.1">
    <property type="nucleotide sequence ID" value="NZ_JBDJNQ010000009.1"/>
</dbReference>
<proteinExistence type="predicted"/>